<feature type="compositionally biased region" description="Basic and acidic residues" evidence="10">
    <location>
        <begin position="670"/>
        <end position="681"/>
    </location>
</feature>
<keyword evidence="7" id="KW-0862">Zinc</keyword>
<dbReference type="InterPro" id="IPR013083">
    <property type="entry name" value="Znf_RING/FYVE/PHD"/>
</dbReference>
<dbReference type="AlphaFoldDB" id="A0A8J7T7M3"/>
<evidence type="ECO:0000256" key="7">
    <source>
        <dbReference type="ARBA" id="ARBA00022833"/>
    </source>
</evidence>
<feature type="region of interest" description="Disordered" evidence="10">
    <location>
        <begin position="348"/>
        <end position="412"/>
    </location>
</feature>
<dbReference type="SUPFAM" id="SSF52833">
    <property type="entry name" value="Thioredoxin-like"/>
    <property type="match status" value="1"/>
</dbReference>
<dbReference type="InterPro" id="IPR014912">
    <property type="entry name" value="Sep15_SelM_dom"/>
</dbReference>
<comment type="subcellular location">
    <subcellularLocation>
        <location evidence="1">Endoplasmic reticulum lumen</location>
    </subcellularLocation>
</comment>
<feature type="region of interest" description="Disordered" evidence="10">
    <location>
        <begin position="613"/>
        <end position="642"/>
    </location>
</feature>
<dbReference type="GO" id="GO:0008270">
    <property type="term" value="F:zinc ion binding"/>
    <property type="evidence" value="ECO:0007669"/>
    <property type="project" value="UniProtKB-KW"/>
</dbReference>
<keyword evidence="13" id="KW-1185">Reference proteome</keyword>
<keyword evidence="4" id="KW-0732">Signal</keyword>
<dbReference type="InterPro" id="IPR038219">
    <property type="entry name" value="Sep15/SelM_sf"/>
</dbReference>
<protein>
    <recommendedName>
        <fullName evidence="9">Selenoprotein F</fullName>
    </recommendedName>
</protein>
<feature type="non-terminal residue" evidence="12">
    <location>
        <position position="917"/>
    </location>
</feature>
<dbReference type="Gene3D" id="3.40.30.50">
    <property type="entry name" value="Sep15/SelM thioredoxin-like domain, active-site redox motif"/>
    <property type="match status" value="1"/>
</dbReference>
<evidence type="ECO:0000256" key="4">
    <source>
        <dbReference type="ARBA" id="ARBA00022729"/>
    </source>
</evidence>
<feature type="region of interest" description="Disordered" evidence="10">
    <location>
        <begin position="265"/>
        <end position="286"/>
    </location>
</feature>
<keyword evidence="6" id="KW-0256">Endoplasmic reticulum</keyword>
<evidence type="ECO:0000313" key="12">
    <source>
        <dbReference type="EMBL" id="MBN3313309.1"/>
    </source>
</evidence>
<dbReference type="PANTHER" id="PTHR13077:SF6">
    <property type="entry name" value="SELENOPROTEIN F"/>
    <property type="match status" value="1"/>
</dbReference>
<dbReference type="GO" id="GO:0016491">
    <property type="term" value="F:oxidoreductase activity"/>
    <property type="evidence" value="ECO:0007669"/>
    <property type="project" value="TreeGrafter"/>
</dbReference>
<evidence type="ECO:0000256" key="5">
    <source>
        <dbReference type="ARBA" id="ARBA00022771"/>
    </source>
</evidence>
<dbReference type="EMBL" id="JAAWVO010011080">
    <property type="protein sequence ID" value="MBN3313309.1"/>
    <property type="molecule type" value="Genomic_DNA"/>
</dbReference>
<feature type="region of interest" description="Disordered" evidence="10">
    <location>
        <begin position="436"/>
        <end position="518"/>
    </location>
</feature>
<dbReference type="InterPro" id="IPR011016">
    <property type="entry name" value="Znf_RING-CH"/>
</dbReference>
<comment type="caution">
    <text evidence="12">The sequence shown here is derived from an EMBL/GenBank/DDBJ whole genome shotgun (WGS) entry which is preliminary data.</text>
</comment>
<dbReference type="SMART" id="SM00744">
    <property type="entry name" value="RINGv"/>
    <property type="match status" value="1"/>
</dbReference>
<dbReference type="GO" id="GO:0005788">
    <property type="term" value="C:endoplasmic reticulum lumen"/>
    <property type="evidence" value="ECO:0007669"/>
    <property type="project" value="UniProtKB-SubCell"/>
</dbReference>
<evidence type="ECO:0000256" key="1">
    <source>
        <dbReference type="ARBA" id="ARBA00004319"/>
    </source>
</evidence>
<sequence>LECFICREGEVSDQDELRNFCDCKSLVAHHRCLLTWISKGPGPESCPRCTVCKAEPVWRSHQSELVRTRPLRWGEASSLRPGRAQPEADLEACRGPLLLNASRNVKHNTVLRSLNNMSSKVNYELSLVIRAQEDGKSETFWPSWTGIELDEVESILKIWHFFSQGRPSVQGSRSGVWLLLGARFSLRSLIALQHDDRLPSEDREAAGERRVKMPDSVLKMFFGRPPDPQLNSADRIGLVLPAPAASVVAPEGLFFGAARDNQHEHEVRPWSPAWPTDAKSKRANGITHGDTMSVVSIIVKRFRPSEYPHLEESDTMNVKTEITTMSSGEVEFEKDNTWKARLLTSVKMGSQSQRNSLRKQVLRCQHTPSERSPTGPGHPCILHHSLVPQTKTHERQEPVTSREDSGASADPTATVAGIIVESRAIDLDKRNLLIKNEKETQSPELMKAAVNQDRRQRRPLPPPHSTESEVAPAQGDSLQSCSADVRVGRVPERGPGPVRTRLWTGGKRPHSSDTSDLHDGAHQHAWALVLAGDSSSSGAPLRWLESESTQPQKRFQLSLHPETQSGEVSEIFSIFSNCNHDPLHRQQRPGVKTDAQLEAEVLQEQHVTWQDRVTSGNILKSPPNSKDAGSSKTGEKWKSDKLNLAQPPSRVACWPETPVSFWNPGPVTCERQRRSGGREHWSQAGTDVPARGPPRCEESTTRRPERERFPAARPFLQAKIRIGTIHHLSVLQAVLRRIALQDGGASLCEEPLSRDLAQISRAVTAHCCTQKISSYGAELSSEACRELGFSSNLLCSSCDLLGQFSLSQLDPFCRQCCQEEAQLETRKSTSHFVRPPVKCSPTCVTPVPFCSGSPCPRHTRESDKPKMFKGLQIKYVRGSDPVLKLLDDNGNIAEELSILKWNTDSVEEFLSEKLDRI</sequence>
<keyword evidence="3" id="KW-0479">Metal-binding</keyword>
<dbReference type="Pfam" id="PF08806">
    <property type="entry name" value="Sep15_SelM"/>
    <property type="match status" value="1"/>
</dbReference>
<accession>A0A8J7T7M3</accession>
<evidence type="ECO:0000256" key="8">
    <source>
        <dbReference type="ARBA" id="ARBA00022933"/>
    </source>
</evidence>
<name>A0A8J7T7M3_ATRSP</name>
<evidence type="ECO:0000256" key="3">
    <source>
        <dbReference type="ARBA" id="ARBA00022723"/>
    </source>
</evidence>
<evidence type="ECO:0000313" key="13">
    <source>
        <dbReference type="Proteomes" id="UP000736164"/>
    </source>
</evidence>
<feature type="compositionally biased region" description="Polar residues" evidence="10">
    <location>
        <begin position="613"/>
        <end position="632"/>
    </location>
</feature>
<reference evidence="12" key="1">
    <citation type="journal article" date="2021" name="Cell">
        <title>Tracing the genetic footprints of vertebrate landing in non-teleost ray-finned fishes.</title>
        <authorList>
            <person name="Bi X."/>
            <person name="Wang K."/>
            <person name="Yang L."/>
            <person name="Pan H."/>
            <person name="Jiang H."/>
            <person name="Wei Q."/>
            <person name="Fang M."/>
            <person name="Yu H."/>
            <person name="Zhu C."/>
            <person name="Cai Y."/>
            <person name="He Y."/>
            <person name="Gan X."/>
            <person name="Zeng H."/>
            <person name="Yu D."/>
            <person name="Zhu Y."/>
            <person name="Jiang H."/>
            <person name="Qiu Q."/>
            <person name="Yang H."/>
            <person name="Zhang Y.E."/>
            <person name="Wang W."/>
            <person name="Zhu M."/>
            <person name="He S."/>
            <person name="Zhang G."/>
        </authorList>
    </citation>
    <scope>NUCLEOTIDE SEQUENCE</scope>
    <source>
        <strain evidence="12">Allg_001</strain>
    </source>
</reference>
<evidence type="ECO:0000256" key="9">
    <source>
        <dbReference type="ARBA" id="ARBA00040775"/>
    </source>
</evidence>
<feature type="compositionally biased region" description="Basic and acidic residues" evidence="10">
    <location>
        <begin position="391"/>
        <end position="405"/>
    </location>
</feature>
<keyword evidence="8" id="KW-0712">Selenocysteine</keyword>
<dbReference type="InterPro" id="IPR036249">
    <property type="entry name" value="Thioredoxin-like_sf"/>
</dbReference>
<organism evidence="12 13">
    <name type="scientific">Atractosteus spatula</name>
    <name type="common">Alligator gar</name>
    <name type="synonym">Lepisosteus spatula</name>
    <dbReference type="NCBI Taxonomy" id="7917"/>
    <lineage>
        <taxon>Eukaryota</taxon>
        <taxon>Metazoa</taxon>
        <taxon>Chordata</taxon>
        <taxon>Craniata</taxon>
        <taxon>Vertebrata</taxon>
        <taxon>Euteleostomi</taxon>
        <taxon>Actinopterygii</taxon>
        <taxon>Neopterygii</taxon>
        <taxon>Holostei</taxon>
        <taxon>Semionotiformes</taxon>
        <taxon>Lepisosteidae</taxon>
        <taxon>Atractosteus</taxon>
    </lineage>
</organism>
<dbReference type="PROSITE" id="PS51292">
    <property type="entry name" value="ZF_RING_CH"/>
    <property type="match status" value="1"/>
</dbReference>
<feature type="compositionally biased region" description="Basic and acidic residues" evidence="10">
    <location>
        <begin position="694"/>
        <end position="706"/>
    </location>
</feature>
<feature type="domain" description="RING-CH-type" evidence="11">
    <location>
        <begin position="1"/>
        <end position="59"/>
    </location>
</feature>
<evidence type="ECO:0000259" key="11">
    <source>
        <dbReference type="PROSITE" id="PS51292"/>
    </source>
</evidence>
<dbReference type="Proteomes" id="UP000736164">
    <property type="component" value="Unassembled WGS sequence"/>
</dbReference>
<gene>
    <name evidence="12" type="primary">Selenof</name>
    <name evidence="12" type="ORF">GTO95_0013280</name>
</gene>
<dbReference type="PANTHER" id="PTHR13077">
    <property type="entry name" value="SELENOPROTEIN F"/>
    <property type="match status" value="1"/>
</dbReference>
<evidence type="ECO:0000256" key="2">
    <source>
        <dbReference type="ARBA" id="ARBA00005742"/>
    </source>
</evidence>
<feature type="non-terminal residue" evidence="12">
    <location>
        <position position="1"/>
    </location>
</feature>
<keyword evidence="5" id="KW-0863">Zinc-finger</keyword>
<evidence type="ECO:0000256" key="10">
    <source>
        <dbReference type="SAM" id="MobiDB-lite"/>
    </source>
</evidence>
<dbReference type="InterPro" id="IPR039992">
    <property type="entry name" value="Sep15_SelM"/>
</dbReference>
<comment type="similarity">
    <text evidence="2">Belongs to the selenoprotein M/F family.</text>
</comment>
<evidence type="ECO:0000256" key="6">
    <source>
        <dbReference type="ARBA" id="ARBA00022824"/>
    </source>
</evidence>
<dbReference type="Gene3D" id="3.30.40.10">
    <property type="entry name" value="Zinc/RING finger domain, C3HC4 (zinc finger)"/>
    <property type="match status" value="1"/>
</dbReference>
<feature type="region of interest" description="Disordered" evidence="10">
    <location>
        <begin position="670"/>
        <end position="706"/>
    </location>
</feature>
<proteinExistence type="inferred from homology"/>